<proteinExistence type="predicted"/>
<keyword evidence="7" id="KW-1185">Reference proteome</keyword>
<dbReference type="PIRSF" id="PIRSF006060">
    <property type="entry name" value="AA_transporter"/>
    <property type="match status" value="1"/>
</dbReference>
<feature type="transmembrane region" description="Helical" evidence="5">
    <location>
        <begin position="141"/>
        <end position="160"/>
    </location>
</feature>
<feature type="transmembrane region" description="Helical" evidence="5">
    <location>
        <begin position="112"/>
        <end position="135"/>
    </location>
</feature>
<organism evidence="6 7">
    <name type="scientific">Aminipila terrae</name>
    <dbReference type="NCBI Taxonomy" id="2697030"/>
    <lineage>
        <taxon>Bacteria</taxon>
        <taxon>Bacillati</taxon>
        <taxon>Bacillota</taxon>
        <taxon>Clostridia</taxon>
        <taxon>Peptostreptococcales</taxon>
        <taxon>Anaerovoracaceae</taxon>
        <taxon>Aminipila</taxon>
    </lineage>
</organism>
<name>A0A6P1MI61_9FIRM</name>
<feature type="transmembrane region" description="Helical" evidence="5">
    <location>
        <begin position="25"/>
        <end position="46"/>
    </location>
</feature>
<keyword evidence="4 5" id="KW-0472">Membrane</keyword>
<protein>
    <submittedName>
        <fullName evidence="6">Amino acid permease</fullName>
    </submittedName>
</protein>
<feature type="transmembrane region" description="Helical" evidence="5">
    <location>
        <begin position="244"/>
        <end position="267"/>
    </location>
</feature>
<dbReference type="GO" id="GO:0016020">
    <property type="term" value="C:membrane"/>
    <property type="evidence" value="ECO:0007669"/>
    <property type="project" value="UniProtKB-SubCell"/>
</dbReference>
<dbReference type="GO" id="GO:0015179">
    <property type="term" value="F:L-amino acid transmembrane transporter activity"/>
    <property type="evidence" value="ECO:0007669"/>
    <property type="project" value="TreeGrafter"/>
</dbReference>
<evidence type="ECO:0000313" key="7">
    <source>
        <dbReference type="Proteomes" id="UP000463883"/>
    </source>
</evidence>
<keyword evidence="2 5" id="KW-0812">Transmembrane</keyword>
<feature type="transmembrane region" description="Helical" evidence="5">
    <location>
        <begin position="202"/>
        <end position="224"/>
    </location>
</feature>
<dbReference type="KEGG" id="amic:Ami3637_01725"/>
<reference evidence="6 7" key="1">
    <citation type="submission" date="2020-01" db="EMBL/GenBank/DDBJ databases">
        <title>Genomic analysis of Aminipila sp. CBA3637.</title>
        <authorList>
            <person name="Kim Y.B."/>
            <person name="Roh S.W."/>
        </authorList>
    </citation>
    <scope>NUCLEOTIDE SEQUENCE [LARGE SCALE GENOMIC DNA]</scope>
    <source>
        <strain evidence="6 7">CBA3637</strain>
    </source>
</reference>
<dbReference type="PANTHER" id="PTHR11785">
    <property type="entry name" value="AMINO ACID TRANSPORTER"/>
    <property type="match status" value="1"/>
</dbReference>
<evidence type="ECO:0000256" key="3">
    <source>
        <dbReference type="ARBA" id="ARBA00022989"/>
    </source>
</evidence>
<feature type="transmembrane region" description="Helical" evidence="5">
    <location>
        <begin position="58"/>
        <end position="78"/>
    </location>
</feature>
<gene>
    <name evidence="6" type="ORF">Ami3637_01725</name>
</gene>
<dbReference type="PANTHER" id="PTHR11785:SF512">
    <property type="entry name" value="SOBREMESA, ISOFORM B"/>
    <property type="match status" value="1"/>
</dbReference>
<dbReference type="Gene3D" id="1.20.1740.10">
    <property type="entry name" value="Amino acid/polyamine transporter I"/>
    <property type="match status" value="1"/>
</dbReference>
<feature type="transmembrane region" description="Helical" evidence="5">
    <location>
        <begin position="167"/>
        <end position="190"/>
    </location>
</feature>
<evidence type="ECO:0000313" key="6">
    <source>
        <dbReference type="EMBL" id="QHI71286.1"/>
    </source>
</evidence>
<comment type="subcellular location">
    <subcellularLocation>
        <location evidence="1">Membrane</location>
        <topology evidence="1">Multi-pass membrane protein</topology>
    </subcellularLocation>
</comment>
<evidence type="ECO:0000256" key="4">
    <source>
        <dbReference type="ARBA" id="ARBA00023136"/>
    </source>
</evidence>
<feature type="transmembrane region" description="Helical" evidence="5">
    <location>
        <begin position="296"/>
        <end position="322"/>
    </location>
</feature>
<feature type="transmembrane region" description="Helical" evidence="5">
    <location>
        <begin position="428"/>
        <end position="446"/>
    </location>
</feature>
<evidence type="ECO:0000256" key="2">
    <source>
        <dbReference type="ARBA" id="ARBA00022692"/>
    </source>
</evidence>
<evidence type="ECO:0000256" key="1">
    <source>
        <dbReference type="ARBA" id="ARBA00004141"/>
    </source>
</evidence>
<feature type="transmembrane region" description="Helical" evidence="5">
    <location>
        <begin position="343"/>
        <end position="361"/>
    </location>
</feature>
<feature type="transmembrane region" description="Helical" evidence="5">
    <location>
        <begin position="402"/>
        <end position="422"/>
    </location>
</feature>
<accession>A0A6P1MI61</accession>
<dbReference type="RefSeq" id="WP_162361061.1">
    <property type="nucleotide sequence ID" value="NZ_CP047591.1"/>
</dbReference>
<keyword evidence="3 5" id="KW-1133">Transmembrane helix</keyword>
<dbReference type="InterPro" id="IPR002293">
    <property type="entry name" value="AA/rel_permease1"/>
</dbReference>
<feature type="transmembrane region" description="Helical" evidence="5">
    <location>
        <begin position="367"/>
        <end position="390"/>
    </location>
</feature>
<dbReference type="InterPro" id="IPR050598">
    <property type="entry name" value="AminoAcid_Transporter"/>
</dbReference>
<sequence>MSDLKDTRSHIEKLTSTDTELKRDLTLFSAINIVIGGVLGSGIFMVASTMAQQLPSPFLIIVAWIVGGLLSLAGCLAYSELSAAMPQSGGQYVYLREAYGEKIAFLNGWTQFLVVQPGCIASVAAAFSIYAGYFFPTFGDMGLRLIAVAVIIVLTIINYLGVKEGSLINNIFTVAKVAAILILIGAGLFISPELASGNFQNFFTLNGVNLSTFGLAMIAVLWGYQGWDYTTFIAEEVKNPKKNVPLALSIGMIILIVIYIITNLAYLNVLTLGEMASATLPAADVALKVIGPTGGALISIAIMVSCFGSNNANILAAPRIYYAMAKDGLFFKKCAEVHPKFKTPGFSLIVGGVWACVLAMTNSFDQLYSMTVFAAFAFYALGGISVFVLRKKYPAIERPYKAPAFVVIVFILVSVVFVVNALVTSFNASLLGLVLIVIGFPVYAAFKKRRA</sequence>
<evidence type="ECO:0000256" key="5">
    <source>
        <dbReference type="SAM" id="Phobius"/>
    </source>
</evidence>
<dbReference type="EMBL" id="CP047591">
    <property type="protein sequence ID" value="QHI71286.1"/>
    <property type="molecule type" value="Genomic_DNA"/>
</dbReference>
<dbReference type="Pfam" id="PF13520">
    <property type="entry name" value="AA_permease_2"/>
    <property type="match status" value="1"/>
</dbReference>
<dbReference type="AlphaFoldDB" id="A0A6P1MI61"/>
<dbReference type="Proteomes" id="UP000463883">
    <property type="component" value="Chromosome"/>
</dbReference>